<keyword evidence="9" id="KW-1185">Reference proteome</keyword>
<feature type="compositionally biased region" description="Low complexity" evidence="5">
    <location>
        <begin position="203"/>
        <end position="219"/>
    </location>
</feature>
<keyword evidence="2 6" id="KW-0812">Transmembrane</keyword>
<dbReference type="InterPro" id="IPR045232">
    <property type="entry name" value="FAM234"/>
</dbReference>
<dbReference type="Gene3D" id="2.130.10.10">
    <property type="entry name" value="YVTN repeat-like/Quinoprotein amine dehydrogenase"/>
    <property type="match status" value="1"/>
</dbReference>
<accession>A0AAW1QAC9</accession>
<feature type="compositionally biased region" description="Basic and acidic residues" evidence="5">
    <location>
        <begin position="150"/>
        <end position="164"/>
    </location>
</feature>
<keyword evidence="4 6" id="KW-0472">Membrane</keyword>
<comment type="subcellular location">
    <subcellularLocation>
        <location evidence="1">Membrane</location>
        <topology evidence="1">Single-pass membrane protein</topology>
    </subcellularLocation>
</comment>
<evidence type="ECO:0000256" key="6">
    <source>
        <dbReference type="SAM" id="Phobius"/>
    </source>
</evidence>
<evidence type="ECO:0000313" key="8">
    <source>
        <dbReference type="EMBL" id="KAK9817910.1"/>
    </source>
</evidence>
<evidence type="ECO:0000256" key="3">
    <source>
        <dbReference type="ARBA" id="ARBA00022989"/>
    </source>
</evidence>
<dbReference type="SUPFAM" id="SSF69318">
    <property type="entry name" value="Integrin alpha N-terminal domain"/>
    <property type="match status" value="1"/>
</dbReference>
<protein>
    <recommendedName>
        <fullName evidence="7">DEX1 C-terminal domain-containing protein</fullName>
    </recommendedName>
</protein>
<evidence type="ECO:0000259" key="7">
    <source>
        <dbReference type="Pfam" id="PF23722"/>
    </source>
</evidence>
<feature type="region of interest" description="Disordered" evidence="5">
    <location>
        <begin position="147"/>
        <end position="235"/>
    </location>
</feature>
<feature type="compositionally biased region" description="Polar residues" evidence="5">
    <location>
        <begin position="167"/>
        <end position="179"/>
    </location>
</feature>
<gene>
    <name evidence="8" type="ORF">WJX72_004192</name>
</gene>
<sequence length="813" mass="89976">MWNERHASADEAVPDLPSDEEVVAGECPQNIQLKWMTEVSSSVYSTPLITDLYSDGQKEVVVPSFVHYLEVLEGANGAKAADWSAFHKSTVHTSPLKFDFDFDGVQDILLATYDGEILAFKDNSELLAERLLVPRLQVRKDWFKGLNPDPIDHSHPDIGDEDKPVQGSGQDQPEPNLQQGAKGGDAEKTARRRGRSLMVIGDPQQNPQAQQQQTEQQTEQRAEQVAGADNAATVSQEGADSFKELFQDDDEASGGRADDVAAVLPSSDDHYGDYNEHRWKYDDYMAMMGHDDFGRDRPPQWDDEAFWNREAGPVEPEMVYLDPHIMCTPAIADIDGDGQDELVVAVSYFFDREYYDDPEHQGELPKDVDTSNYIAGGVVVFNLRTRLVKWSQHLDLSTDHTQFRAYLYSAPTLADINRDGKLEIILGTSMGFLYVLDCEGKTLPGWPLQMGEIQGQVAVGDINGDGNVELVALDARGNVAALSIDGKEVWERHVKSLLSQGAMLGDVNGDGKLEIVFGSSSGHLHVLAGETGADVKPFPFKTHGRIMAPVLITRLGERDQQHLIAMSYDGHLYAVGGITGCADVVDIGEASYGMVLADDLDGNGRMDLLVATMNGNVYCFETPAPYHALRAWTSQVHSHNTMVARDRWEGVHALEEVRRPRDVRGHTLPVRFEIVDNRPPAILWPPGQPKPAESENARGPYTVFVTLKGVGSEEMKAGDAPVIGMTDTYSKPGIYTLEIPCPKTRSTATIHIEMHDEHKMSFEDEFSLSFHMHFHRLLKWLVAVPLTAMAVAVLSMVHAPNVYESLPSFRTSL</sequence>
<dbReference type="Proteomes" id="UP001489004">
    <property type="component" value="Unassembled WGS sequence"/>
</dbReference>
<evidence type="ECO:0000313" key="9">
    <source>
        <dbReference type="Proteomes" id="UP001489004"/>
    </source>
</evidence>
<reference evidence="8 9" key="1">
    <citation type="journal article" date="2024" name="Nat. Commun.">
        <title>Phylogenomics reveals the evolutionary origins of lichenization in chlorophyte algae.</title>
        <authorList>
            <person name="Puginier C."/>
            <person name="Libourel C."/>
            <person name="Otte J."/>
            <person name="Skaloud P."/>
            <person name="Haon M."/>
            <person name="Grisel S."/>
            <person name="Petersen M."/>
            <person name="Berrin J.G."/>
            <person name="Delaux P.M."/>
            <person name="Dal Grande F."/>
            <person name="Keller J."/>
        </authorList>
    </citation>
    <scope>NUCLEOTIDE SEQUENCE [LARGE SCALE GENOMIC DNA]</scope>
    <source>
        <strain evidence="8 9">SAG 2043</strain>
    </source>
</reference>
<evidence type="ECO:0000256" key="2">
    <source>
        <dbReference type="ARBA" id="ARBA00022692"/>
    </source>
</evidence>
<dbReference type="GO" id="GO:0016020">
    <property type="term" value="C:membrane"/>
    <property type="evidence" value="ECO:0007669"/>
    <property type="project" value="UniProtKB-SubCell"/>
</dbReference>
<dbReference type="PANTHER" id="PTHR21419:SF23">
    <property type="entry name" value="PROTEIN DEFECTIVE IN EXINE FORMATION 1"/>
    <property type="match status" value="1"/>
</dbReference>
<feature type="transmembrane region" description="Helical" evidence="6">
    <location>
        <begin position="777"/>
        <end position="799"/>
    </location>
</feature>
<organism evidence="8 9">
    <name type="scientific">[Myrmecia] bisecta</name>
    <dbReference type="NCBI Taxonomy" id="41462"/>
    <lineage>
        <taxon>Eukaryota</taxon>
        <taxon>Viridiplantae</taxon>
        <taxon>Chlorophyta</taxon>
        <taxon>core chlorophytes</taxon>
        <taxon>Trebouxiophyceae</taxon>
        <taxon>Trebouxiales</taxon>
        <taxon>Trebouxiaceae</taxon>
        <taxon>Myrmecia</taxon>
    </lineage>
</organism>
<evidence type="ECO:0000256" key="4">
    <source>
        <dbReference type="ARBA" id="ARBA00023136"/>
    </source>
</evidence>
<dbReference type="InterPro" id="IPR028994">
    <property type="entry name" value="Integrin_alpha_N"/>
</dbReference>
<comment type="caution">
    <text evidence="8">The sequence shown here is derived from an EMBL/GenBank/DDBJ whole genome shotgun (WGS) entry which is preliminary data.</text>
</comment>
<dbReference type="Pfam" id="PF23722">
    <property type="entry name" value="Beta-sand_DEX1"/>
    <property type="match status" value="1"/>
</dbReference>
<feature type="region of interest" description="Disordered" evidence="5">
    <location>
        <begin position="1"/>
        <end position="21"/>
    </location>
</feature>
<dbReference type="InterPro" id="IPR015943">
    <property type="entry name" value="WD40/YVTN_repeat-like_dom_sf"/>
</dbReference>
<dbReference type="InterPro" id="IPR056376">
    <property type="entry name" value="DEX1_C"/>
</dbReference>
<dbReference type="EMBL" id="JALJOR010000004">
    <property type="protein sequence ID" value="KAK9817910.1"/>
    <property type="molecule type" value="Genomic_DNA"/>
</dbReference>
<proteinExistence type="predicted"/>
<evidence type="ECO:0000256" key="5">
    <source>
        <dbReference type="SAM" id="MobiDB-lite"/>
    </source>
</evidence>
<feature type="domain" description="DEX1 C-terminal" evidence="7">
    <location>
        <begin position="650"/>
        <end position="771"/>
    </location>
</feature>
<keyword evidence="3 6" id="KW-1133">Transmembrane helix</keyword>
<name>A0AAW1QAC9_9CHLO</name>
<dbReference type="PANTHER" id="PTHR21419">
    <property type="match status" value="1"/>
</dbReference>
<evidence type="ECO:0000256" key="1">
    <source>
        <dbReference type="ARBA" id="ARBA00004167"/>
    </source>
</evidence>
<dbReference type="AlphaFoldDB" id="A0AAW1QAC9"/>